<comment type="caution">
    <text evidence="2">The sequence shown here is derived from an EMBL/GenBank/DDBJ whole genome shotgun (WGS) entry which is preliminary data.</text>
</comment>
<dbReference type="STRING" id="1325734.A0A428PJB3"/>
<dbReference type="PANTHER" id="PTHR24148">
    <property type="entry name" value="ANKYRIN REPEAT DOMAIN-CONTAINING PROTEIN 39 HOMOLOG-RELATED"/>
    <property type="match status" value="1"/>
</dbReference>
<dbReference type="AlphaFoldDB" id="A0A428PJB3"/>
<feature type="region of interest" description="Disordered" evidence="1">
    <location>
        <begin position="455"/>
        <end position="507"/>
    </location>
</feature>
<accession>A0A428PJB3</accession>
<sequence length="535" mass="60664">MTKFQYRALGEEDQPDRLVTILLGSGSQPISLEIRHTTMPQQPTPTYEALSYVWVSPDDGVEVSVAYIEDPQQSTLIVGDFAMCLLQDVGVRMQQEPDGWVRYLESKAYESQAMHALHFLLLRPWFNRVWIRQEIGLANNDSVVMCGHMVIPWQYFREVLRQIRTQPYVEHLGERAVVLEETRRTIIPMSTKLSPRLFSRLYETRQSQCLDPKDRIYANLNLTESIYRDKIKVDYSMSTLDLYRQETCRYLVTVTSQLVPRAGHLGSILLPGVKFDGDSTLQAAGLRISRIESLDKTGFHRDRSNFNVELLRLAKTRIVGSYANGKSLLEVFCDTIYCGDFNTPELDGDFPVLEATMSYVKALVENAENQSKQTPYGLGLGLCPSRSQPGDVIIALLGCDPLLALRQTEPRAYEVVGPCYVSSFMNGEAILGDLANRSIKDPRIRAFRSKVEDHKDSFHDGINSGCREADEGGQKEHKSLDKNYAKDKNSQEHVGGSDRGTHGDDSYADDWAWLKRVTPEMLRKADIDVKMFKLV</sequence>
<dbReference type="OrthoDB" id="4850726at2759"/>
<evidence type="ECO:0000256" key="1">
    <source>
        <dbReference type="SAM" id="MobiDB-lite"/>
    </source>
</evidence>
<organism evidence="2 3">
    <name type="scientific">Fusarium duplospermum</name>
    <dbReference type="NCBI Taxonomy" id="1325734"/>
    <lineage>
        <taxon>Eukaryota</taxon>
        <taxon>Fungi</taxon>
        <taxon>Dikarya</taxon>
        <taxon>Ascomycota</taxon>
        <taxon>Pezizomycotina</taxon>
        <taxon>Sordariomycetes</taxon>
        <taxon>Hypocreomycetidae</taxon>
        <taxon>Hypocreales</taxon>
        <taxon>Nectriaceae</taxon>
        <taxon>Fusarium</taxon>
        <taxon>Fusarium solani species complex</taxon>
    </lineage>
</organism>
<dbReference type="Proteomes" id="UP000288168">
    <property type="component" value="Unassembled WGS sequence"/>
</dbReference>
<proteinExistence type="predicted"/>
<evidence type="ECO:0000313" key="2">
    <source>
        <dbReference type="EMBL" id="RSL53152.1"/>
    </source>
</evidence>
<feature type="compositionally biased region" description="Basic and acidic residues" evidence="1">
    <location>
        <begin position="467"/>
        <end position="505"/>
    </location>
</feature>
<dbReference type="InterPro" id="IPR052895">
    <property type="entry name" value="HetReg/Transcr_Mod"/>
</dbReference>
<protein>
    <recommendedName>
        <fullName evidence="4">Heterokaryon incompatibility domain-containing protein</fullName>
    </recommendedName>
</protein>
<evidence type="ECO:0008006" key="4">
    <source>
        <dbReference type="Google" id="ProtNLM"/>
    </source>
</evidence>
<dbReference type="EMBL" id="NKCI01000126">
    <property type="protein sequence ID" value="RSL53152.1"/>
    <property type="molecule type" value="Genomic_DNA"/>
</dbReference>
<reference evidence="2 3" key="1">
    <citation type="submission" date="2017-06" db="EMBL/GenBank/DDBJ databases">
        <title>Comparative genomic analysis of Ambrosia Fusariam Clade fungi.</title>
        <authorList>
            <person name="Stajich J.E."/>
            <person name="Carrillo J."/>
            <person name="Kijimoto T."/>
            <person name="Eskalen A."/>
            <person name="O'Donnell K."/>
            <person name="Kasson M."/>
        </authorList>
    </citation>
    <scope>NUCLEOTIDE SEQUENCE [LARGE SCALE GENOMIC DNA]</scope>
    <source>
        <strain evidence="2 3">NRRL62584</strain>
    </source>
</reference>
<name>A0A428PJB3_9HYPO</name>
<dbReference type="PANTHER" id="PTHR24148:SF64">
    <property type="entry name" value="HETEROKARYON INCOMPATIBILITY DOMAIN-CONTAINING PROTEIN"/>
    <property type="match status" value="1"/>
</dbReference>
<gene>
    <name evidence="2" type="ORF">CEP54_010532</name>
</gene>
<keyword evidence="3" id="KW-1185">Reference proteome</keyword>
<evidence type="ECO:0000313" key="3">
    <source>
        <dbReference type="Proteomes" id="UP000288168"/>
    </source>
</evidence>